<organism evidence="7 8">
    <name type="scientific">Cyclotella cryptica</name>
    <dbReference type="NCBI Taxonomy" id="29204"/>
    <lineage>
        <taxon>Eukaryota</taxon>
        <taxon>Sar</taxon>
        <taxon>Stramenopiles</taxon>
        <taxon>Ochrophyta</taxon>
        <taxon>Bacillariophyta</taxon>
        <taxon>Coscinodiscophyceae</taxon>
        <taxon>Thalassiosirophycidae</taxon>
        <taxon>Stephanodiscales</taxon>
        <taxon>Stephanodiscaceae</taxon>
        <taxon>Cyclotella</taxon>
    </lineage>
</organism>
<feature type="transmembrane region" description="Helical" evidence="6">
    <location>
        <begin position="327"/>
        <end position="346"/>
    </location>
</feature>
<keyword evidence="8" id="KW-1185">Reference proteome</keyword>
<evidence type="ECO:0008006" key="9">
    <source>
        <dbReference type="Google" id="ProtNLM"/>
    </source>
</evidence>
<dbReference type="InterPro" id="IPR044644">
    <property type="entry name" value="DinF-like"/>
</dbReference>
<feature type="transmembrane region" description="Helical" evidence="6">
    <location>
        <begin position="352"/>
        <end position="372"/>
    </location>
</feature>
<feature type="transmembrane region" description="Helical" evidence="6">
    <location>
        <begin position="162"/>
        <end position="182"/>
    </location>
</feature>
<evidence type="ECO:0000313" key="7">
    <source>
        <dbReference type="EMBL" id="KAL3788743.1"/>
    </source>
</evidence>
<dbReference type="Pfam" id="PF01554">
    <property type="entry name" value="MatE"/>
    <property type="match status" value="1"/>
</dbReference>
<evidence type="ECO:0000256" key="2">
    <source>
        <dbReference type="ARBA" id="ARBA00010199"/>
    </source>
</evidence>
<evidence type="ECO:0000256" key="6">
    <source>
        <dbReference type="SAM" id="Phobius"/>
    </source>
</evidence>
<comment type="subcellular location">
    <subcellularLocation>
        <location evidence="1">Membrane</location>
        <topology evidence="1">Multi-pass membrane protein</topology>
    </subcellularLocation>
</comment>
<dbReference type="GO" id="GO:0016020">
    <property type="term" value="C:membrane"/>
    <property type="evidence" value="ECO:0007669"/>
    <property type="project" value="UniProtKB-SubCell"/>
</dbReference>
<dbReference type="NCBIfam" id="TIGR00797">
    <property type="entry name" value="matE"/>
    <property type="match status" value="1"/>
</dbReference>
<keyword evidence="5 6" id="KW-0472">Membrane</keyword>
<dbReference type="Proteomes" id="UP001516023">
    <property type="component" value="Unassembled WGS sequence"/>
</dbReference>
<keyword evidence="4 6" id="KW-1133">Transmembrane helix</keyword>
<comment type="caution">
    <text evidence="7">The sequence shown here is derived from an EMBL/GenBank/DDBJ whole genome shotgun (WGS) entry which is preliminary data.</text>
</comment>
<feature type="transmembrane region" description="Helical" evidence="6">
    <location>
        <begin position="250"/>
        <end position="270"/>
    </location>
</feature>
<proteinExistence type="inferred from homology"/>
<dbReference type="AlphaFoldDB" id="A0ABD3PL51"/>
<name>A0ABD3PL51_9STRA</name>
<gene>
    <name evidence="7" type="ORF">HJC23_012299</name>
</gene>
<dbReference type="PANTHER" id="PTHR42893">
    <property type="entry name" value="PROTEIN DETOXIFICATION 44, CHLOROPLASTIC-RELATED"/>
    <property type="match status" value="1"/>
</dbReference>
<feature type="transmembrane region" description="Helical" evidence="6">
    <location>
        <begin position="448"/>
        <end position="468"/>
    </location>
</feature>
<keyword evidence="3 6" id="KW-0812">Transmembrane</keyword>
<evidence type="ECO:0000256" key="3">
    <source>
        <dbReference type="ARBA" id="ARBA00022692"/>
    </source>
</evidence>
<evidence type="ECO:0000256" key="5">
    <source>
        <dbReference type="ARBA" id="ARBA00023136"/>
    </source>
</evidence>
<feature type="transmembrane region" description="Helical" evidence="6">
    <location>
        <begin position="194"/>
        <end position="215"/>
    </location>
</feature>
<dbReference type="PANTHER" id="PTHR42893:SF44">
    <property type="entry name" value="PROTEIN DETOXIFICATION"/>
    <property type="match status" value="1"/>
</dbReference>
<feature type="transmembrane region" description="Helical" evidence="6">
    <location>
        <begin position="555"/>
        <end position="576"/>
    </location>
</feature>
<comment type="similarity">
    <text evidence="2">Belongs to the multi antimicrobial extrusion (MATE) (TC 2.A.66.1) family.</text>
</comment>
<evidence type="ECO:0000313" key="8">
    <source>
        <dbReference type="Proteomes" id="UP001516023"/>
    </source>
</evidence>
<dbReference type="InterPro" id="IPR002528">
    <property type="entry name" value="MATE_fam"/>
</dbReference>
<evidence type="ECO:0000256" key="4">
    <source>
        <dbReference type="ARBA" id="ARBA00022989"/>
    </source>
</evidence>
<protein>
    <recommendedName>
        <fullName evidence="9">Protein DETOXIFICATION</fullName>
    </recommendedName>
</protein>
<dbReference type="EMBL" id="JABMIG020000152">
    <property type="protein sequence ID" value="KAL3788743.1"/>
    <property type="molecule type" value="Genomic_DNA"/>
</dbReference>
<accession>A0ABD3PL51</accession>
<feature type="transmembrane region" description="Helical" evidence="6">
    <location>
        <begin position="582"/>
        <end position="603"/>
    </location>
</feature>
<feature type="transmembrane region" description="Helical" evidence="6">
    <location>
        <begin position="406"/>
        <end position="428"/>
    </location>
</feature>
<feature type="transmembrane region" description="Helical" evidence="6">
    <location>
        <begin position="523"/>
        <end position="543"/>
    </location>
</feature>
<sequence>MASKTSLVTATCFVGTVEALVSNRAPLLLASPRISPRILPSHIHQSARRSLQSSRVWSSVDENLTSGTASIDVDAAFASSRTPPIDFDNVQKVEALDFIARHVQEIGSEIVFQQDTTGDSSSIDPVVHPAGKDSALNISPSNKHIESASMPRRETRQMIREILAIALPSLGGMLLDPIMSLVDTACVGQVSTTSLAAMAPCTSIFQFAFFAFFFLSAATTNLVASNPPETVFDANDTRAAVERVEFNEKVVSNAALLSVVLGTMVTWLLYKFCDPLLIIAGIPSSNTALLDAARPYMLIRALGIPFVFLATVLQGSSLGRGNAWRPLKIFGAAGIINLVGDIYLTLVKGWGATGAAVATVGAQVGAAFYYILTTSRLNKSVEESSKPKRDVALAWKGFASKEIVQTFVNVAVTLFFRSIGIMLAFSMMTRAAALGGTAALAAHQVTLQVWWLISFLPEPMTVAAQTLITRDMKDRPSRVPKLIKTLYSMSLVLGLVASVLTLVALRAPAIASALVADVSVQKMITTLVPFAVLSQGYCPLATLSDGVCIGLGSFGHLPGIMLGSFVTTFAGLTLVARYGLGVVGVWGCMNVFLSARILGHLLASTKLRLFVRKAFAAREEFPIGATNAVTA</sequence>
<reference evidence="7 8" key="1">
    <citation type="journal article" date="2020" name="G3 (Bethesda)">
        <title>Improved Reference Genome for Cyclotella cryptica CCMP332, a Model for Cell Wall Morphogenesis, Salinity Adaptation, and Lipid Production in Diatoms (Bacillariophyta).</title>
        <authorList>
            <person name="Roberts W.R."/>
            <person name="Downey K.M."/>
            <person name="Ruck E.C."/>
            <person name="Traller J.C."/>
            <person name="Alverson A.J."/>
        </authorList>
    </citation>
    <scope>NUCLEOTIDE SEQUENCE [LARGE SCALE GENOMIC DNA]</scope>
    <source>
        <strain evidence="7 8">CCMP332</strain>
    </source>
</reference>
<feature type="transmembrane region" description="Helical" evidence="6">
    <location>
        <begin position="297"/>
        <end position="315"/>
    </location>
</feature>
<feature type="transmembrane region" description="Helical" evidence="6">
    <location>
        <begin position="489"/>
        <end position="511"/>
    </location>
</feature>
<evidence type="ECO:0000256" key="1">
    <source>
        <dbReference type="ARBA" id="ARBA00004141"/>
    </source>
</evidence>